<evidence type="ECO:0000256" key="4">
    <source>
        <dbReference type="ARBA" id="ARBA00023002"/>
    </source>
</evidence>
<dbReference type="InterPro" id="IPR008335">
    <property type="entry name" value="Mopterin_OxRdtase_euk"/>
</dbReference>
<dbReference type="SUPFAM" id="SSF81296">
    <property type="entry name" value="E set domains"/>
    <property type="match status" value="1"/>
</dbReference>
<dbReference type="GO" id="GO:0030151">
    <property type="term" value="F:molybdenum ion binding"/>
    <property type="evidence" value="ECO:0007669"/>
    <property type="project" value="InterPro"/>
</dbReference>
<dbReference type="Pfam" id="PF03404">
    <property type="entry name" value="Mo-co_dimer"/>
    <property type="match status" value="1"/>
</dbReference>
<evidence type="ECO:0000313" key="8">
    <source>
        <dbReference type="Proteomes" id="UP000290365"/>
    </source>
</evidence>
<evidence type="ECO:0000313" key="7">
    <source>
        <dbReference type="EMBL" id="QBD82597.1"/>
    </source>
</evidence>
<dbReference type="InterPro" id="IPR005066">
    <property type="entry name" value="MoCF_OxRdtse_dimer"/>
</dbReference>
<reference evidence="7 8" key="1">
    <citation type="submission" date="2019-01" db="EMBL/GenBank/DDBJ databases">
        <title>Ktedonosporobacter rubrisoli SCAWS-G2.</title>
        <authorList>
            <person name="Huang Y."/>
            <person name="Yan B."/>
        </authorList>
    </citation>
    <scope>NUCLEOTIDE SEQUENCE [LARGE SCALE GENOMIC DNA]</scope>
    <source>
        <strain evidence="7 8">SCAWS-G2</strain>
    </source>
</reference>
<dbReference type="GO" id="GO:0006790">
    <property type="term" value="P:sulfur compound metabolic process"/>
    <property type="evidence" value="ECO:0007669"/>
    <property type="project" value="TreeGrafter"/>
</dbReference>
<gene>
    <name evidence="7" type="ORF">EPA93_44190</name>
</gene>
<dbReference type="PANTHER" id="PTHR19372:SF7">
    <property type="entry name" value="SULFITE OXIDASE, MITOCHONDRIAL"/>
    <property type="match status" value="1"/>
</dbReference>
<dbReference type="Pfam" id="PF00174">
    <property type="entry name" value="Oxidored_molyb"/>
    <property type="match status" value="1"/>
</dbReference>
<dbReference type="PRINTS" id="PR00407">
    <property type="entry name" value="EUMOPTERIN"/>
</dbReference>
<name>A0A4P6K2Y5_KTERU</name>
<dbReference type="CDD" id="cd02110">
    <property type="entry name" value="SO_family_Moco_dimer"/>
    <property type="match status" value="1"/>
</dbReference>
<dbReference type="Proteomes" id="UP000290365">
    <property type="component" value="Chromosome"/>
</dbReference>
<dbReference type="GO" id="GO:0043546">
    <property type="term" value="F:molybdopterin cofactor binding"/>
    <property type="evidence" value="ECO:0007669"/>
    <property type="project" value="TreeGrafter"/>
</dbReference>
<dbReference type="OrthoDB" id="9778777at2"/>
<dbReference type="InterPro" id="IPR000572">
    <property type="entry name" value="OxRdtase_Mopterin-bd_dom"/>
</dbReference>
<keyword evidence="3" id="KW-0479">Metal-binding</keyword>
<dbReference type="EMBL" id="CP035758">
    <property type="protein sequence ID" value="QBD82597.1"/>
    <property type="molecule type" value="Genomic_DNA"/>
</dbReference>
<dbReference type="InterPro" id="IPR014756">
    <property type="entry name" value="Ig_E-set"/>
</dbReference>
<evidence type="ECO:0000259" key="5">
    <source>
        <dbReference type="Pfam" id="PF00174"/>
    </source>
</evidence>
<dbReference type="FunFam" id="3.90.420.10:FF:000002">
    <property type="entry name" value="sulfite oxidase, mitochondrial"/>
    <property type="match status" value="1"/>
</dbReference>
<accession>A0A4P6K2Y5</accession>
<evidence type="ECO:0000259" key="6">
    <source>
        <dbReference type="Pfam" id="PF03404"/>
    </source>
</evidence>
<feature type="domain" description="Oxidoreductase molybdopterin-binding" evidence="5">
    <location>
        <begin position="57"/>
        <end position="233"/>
    </location>
</feature>
<dbReference type="AlphaFoldDB" id="A0A4P6K2Y5"/>
<dbReference type="Gene3D" id="2.60.40.650">
    <property type="match status" value="1"/>
</dbReference>
<dbReference type="PANTHER" id="PTHR19372">
    <property type="entry name" value="SULFITE REDUCTASE"/>
    <property type="match status" value="1"/>
</dbReference>
<keyword evidence="2" id="KW-0500">Molybdenum</keyword>
<dbReference type="KEGG" id="kbs:EPA93_44190"/>
<evidence type="ECO:0000256" key="3">
    <source>
        <dbReference type="ARBA" id="ARBA00022723"/>
    </source>
</evidence>
<comment type="cofactor">
    <cofactor evidence="1">
        <name>Mo-molybdopterin</name>
        <dbReference type="ChEBI" id="CHEBI:71302"/>
    </cofactor>
</comment>
<dbReference type="GO" id="GO:0008482">
    <property type="term" value="F:sulfite oxidase activity"/>
    <property type="evidence" value="ECO:0007669"/>
    <property type="project" value="TreeGrafter"/>
</dbReference>
<keyword evidence="8" id="KW-1185">Reference proteome</keyword>
<evidence type="ECO:0000256" key="2">
    <source>
        <dbReference type="ARBA" id="ARBA00022505"/>
    </source>
</evidence>
<dbReference type="Gene3D" id="3.90.420.10">
    <property type="entry name" value="Oxidoreductase, molybdopterin-binding domain"/>
    <property type="match status" value="1"/>
</dbReference>
<sequence length="376" mass="41507">MRRLLLSDCKEALKATSAEGNAEMRVHQDYPLNVGASAHSVRQKFITEQKNFYIRNHGSLPTVDVQHYRLTVGGLVQTSLELTLDELRAAFSSVTVTATLQCAGHRRDELAAIRAIPGEVIWSAETAGTATWKGVALRDLLQAAGLKKSARHVAFLGLDEISKDGERFGFGGSIPVEKALSSEVLLAYEMNGEPLAPAHGFPVRVVVPGYIGARSVKWLANITLQEEPSSNYYQARAYKLFPPHIRAETADWQQGQMLGPLPINSVICSLQPGAVCQAGQLAIQGYAIAGEDQRIERVELSLDAGASWLEATLTEQARRWAWSFWEASVQVQPGTYQLMVRAWDTAGHVQPENLESIWNWKGYLNNAWQRVTISIE</sequence>
<feature type="domain" description="Moybdenum cofactor oxidoreductase dimerisation" evidence="6">
    <location>
        <begin position="261"/>
        <end position="374"/>
    </location>
</feature>
<protein>
    <submittedName>
        <fullName evidence="7">Sulfite oxidase</fullName>
    </submittedName>
</protein>
<proteinExistence type="predicted"/>
<organism evidence="7 8">
    <name type="scientific">Ktedonosporobacter rubrisoli</name>
    <dbReference type="NCBI Taxonomy" id="2509675"/>
    <lineage>
        <taxon>Bacteria</taxon>
        <taxon>Bacillati</taxon>
        <taxon>Chloroflexota</taxon>
        <taxon>Ktedonobacteria</taxon>
        <taxon>Ktedonobacterales</taxon>
        <taxon>Ktedonosporobacteraceae</taxon>
        <taxon>Ktedonosporobacter</taxon>
    </lineage>
</organism>
<evidence type="ECO:0000256" key="1">
    <source>
        <dbReference type="ARBA" id="ARBA00001924"/>
    </source>
</evidence>
<dbReference type="InterPro" id="IPR036374">
    <property type="entry name" value="OxRdtase_Mopterin-bd_sf"/>
</dbReference>
<dbReference type="SUPFAM" id="SSF56524">
    <property type="entry name" value="Oxidoreductase molybdopterin-binding domain"/>
    <property type="match status" value="1"/>
</dbReference>
<keyword evidence="4" id="KW-0560">Oxidoreductase</keyword>
<dbReference type="GO" id="GO:0020037">
    <property type="term" value="F:heme binding"/>
    <property type="evidence" value="ECO:0007669"/>
    <property type="project" value="TreeGrafter"/>
</dbReference>